<organism evidence="1">
    <name type="scientific">Micrurus carvalhoi</name>
    <dbReference type="NCBI Taxonomy" id="3147026"/>
    <lineage>
        <taxon>Eukaryota</taxon>
        <taxon>Metazoa</taxon>
        <taxon>Chordata</taxon>
        <taxon>Craniata</taxon>
        <taxon>Vertebrata</taxon>
        <taxon>Euteleostomi</taxon>
        <taxon>Lepidosauria</taxon>
        <taxon>Squamata</taxon>
        <taxon>Bifurcata</taxon>
        <taxon>Unidentata</taxon>
        <taxon>Episquamata</taxon>
        <taxon>Toxicofera</taxon>
        <taxon>Serpentes</taxon>
        <taxon>Colubroidea</taxon>
        <taxon>Elapidae</taxon>
        <taxon>Elapinae</taxon>
        <taxon>Micrurus</taxon>
    </lineage>
</organism>
<protein>
    <submittedName>
        <fullName evidence="1">Uncharacterized protein</fullName>
    </submittedName>
</protein>
<dbReference type="AlphaFoldDB" id="A0A2H6NGV9"/>
<reference evidence="1" key="1">
    <citation type="submission" date="2017-07" db="EMBL/GenBank/DDBJ databases">
        <authorList>
            <person name="Mikheyev A."/>
            <person name="Grau M."/>
        </authorList>
    </citation>
    <scope>NUCLEOTIDE SEQUENCE</scope>
    <source>
        <tissue evidence="1">Venom_gland</tissue>
    </source>
</reference>
<dbReference type="EMBL" id="IACI01109025">
    <property type="protein sequence ID" value="LAA32279.1"/>
    <property type="molecule type" value="Transcribed_RNA"/>
</dbReference>
<accession>A0A2H6NGV9</accession>
<evidence type="ECO:0000313" key="1">
    <source>
        <dbReference type="EMBL" id="LAA32279.1"/>
    </source>
</evidence>
<reference evidence="1" key="2">
    <citation type="submission" date="2017-12" db="EMBL/GenBank/DDBJ databases">
        <title>Coralsnake Venomics: Analyses of Venom Gland Transcriptomes and Proteomes of Six Brazilian Taxa.</title>
        <authorList>
            <person name="Aird S.D."/>
            <person name="Jorge da Silva N."/>
            <person name="Qiu L."/>
            <person name="Villar-Briones A."/>
            <person name="Aparecida-Saddi V."/>
            <person name="Campos-Telles M.P."/>
            <person name="Grau M."/>
            <person name="Mikheyev A.S."/>
        </authorList>
    </citation>
    <scope>NUCLEOTIDE SEQUENCE</scope>
    <source>
        <tissue evidence="1">Venom_gland</tissue>
    </source>
</reference>
<name>A0A2H6NGV9_9SAUR</name>
<proteinExistence type="predicted"/>
<sequence length="111" mass="12306">MVGVDSSRCTVLAMARHVDVAGQSRTKPTLLRHTLATETSSPFLRVFREDLPPVSTNGHSDCKPAIPRSKAICCAEWRTASETFDRCWGCRSKYLKRSQQRVGTLTTIPGL</sequence>